<keyword evidence="2 7" id="KW-0699">rRNA-binding</keyword>
<name>A0A7C4VY84_UNCW3</name>
<dbReference type="InterPro" id="IPR005727">
    <property type="entry name" value="Ribosomal_uL22_bac/chlpt-type"/>
</dbReference>
<keyword evidence="5 7" id="KW-0687">Ribonucleoprotein</keyword>
<evidence type="ECO:0000256" key="2">
    <source>
        <dbReference type="ARBA" id="ARBA00022730"/>
    </source>
</evidence>
<evidence type="ECO:0000256" key="8">
    <source>
        <dbReference type="RuleBase" id="RU004005"/>
    </source>
</evidence>
<organism evidence="12">
    <name type="scientific">candidate division WOR-3 bacterium</name>
    <dbReference type="NCBI Taxonomy" id="2052148"/>
    <lineage>
        <taxon>Bacteria</taxon>
        <taxon>Bacteria division WOR-3</taxon>
    </lineage>
</organism>
<dbReference type="Pfam" id="PF00237">
    <property type="entry name" value="Ribosomal_L22"/>
    <property type="match status" value="1"/>
</dbReference>
<dbReference type="GO" id="GO:0003735">
    <property type="term" value="F:structural constituent of ribosome"/>
    <property type="evidence" value="ECO:0007669"/>
    <property type="project" value="InterPro"/>
</dbReference>
<evidence type="ECO:0000256" key="6">
    <source>
        <dbReference type="ARBA" id="ARBA00035207"/>
    </source>
</evidence>
<evidence type="ECO:0000256" key="7">
    <source>
        <dbReference type="HAMAP-Rule" id="MF_01331"/>
    </source>
</evidence>
<dbReference type="GO" id="GO:0006412">
    <property type="term" value="P:translation"/>
    <property type="evidence" value="ECO:0007669"/>
    <property type="project" value="UniProtKB-UniRule"/>
</dbReference>
<dbReference type="CDD" id="cd00336">
    <property type="entry name" value="Ribosomal_L22"/>
    <property type="match status" value="1"/>
</dbReference>
<evidence type="ECO:0000256" key="4">
    <source>
        <dbReference type="ARBA" id="ARBA00022980"/>
    </source>
</evidence>
<dbReference type="InterPro" id="IPR047867">
    <property type="entry name" value="Ribosomal_uL22_bac/org-type"/>
</dbReference>
<comment type="subunit">
    <text evidence="7 9">Part of the 50S ribosomal subunit.</text>
</comment>
<comment type="similarity">
    <text evidence="1 7 8">Belongs to the universal ribosomal protein uL22 family.</text>
</comment>
<comment type="function">
    <text evidence="7 10">This protein binds specifically to 23S rRNA; its binding is stimulated by other ribosomal proteins, e.g., L4, L17, and L20. It is important during the early stages of 50S assembly. It makes multiple contacts with different domains of the 23S rRNA in the assembled 50S subunit and ribosome.</text>
</comment>
<dbReference type="PANTHER" id="PTHR13501:SF8">
    <property type="entry name" value="LARGE RIBOSOMAL SUBUNIT PROTEIN UL22M"/>
    <property type="match status" value="1"/>
</dbReference>
<evidence type="ECO:0000256" key="1">
    <source>
        <dbReference type="ARBA" id="ARBA00009451"/>
    </source>
</evidence>
<dbReference type="NCBIfam" id="TIGR01044">
    <property type="entry name" value="rplV_bact"/>
    <property type="match status" value="1"/>
</dbReference>
<evidence type="ECO:0000313" key="12">
    <source>
        <dbReference type="EMBL" id="HGU46985.1"/>
    </source>
</evidence>
<evidence type="ECO:0000313" key="11">
    <source>
        <dbReference type="EMBL" id="HGQ54965.1"/>
    </source>
</evidence>
<evidence type="ECO:0000256" key="5">
    <source>
        <dbReference type="ARBA" id="ARBA00023274"/>
    </source>
</evidence>
<keyword evidence="4 7" id="KW-0689">Ribosomal protein</keyword>
<evidence type="ECO:0000256" key="9">
    <source>
        <dbReference type="RuleBase" id="RU004006"/>
    </source>
</evidence>
<evidence type="ECO:0000256" key="3">
    <source>
        <dbReference type="ARBA" id="ARBA00022884"/>
    </source>
</evidence>
<dbReference type="HAMAP" id="MF_01331_B">
    <property type="entry name" value="Ribosomal_uL22_B"/>
    <property type="match status" value="1"/>
</dbReference>
<dbReference type="GO" id="GO:0022625">
    <property type="term" value="C:cytosolic large ribosomal subunit"/>
    <property type="evidence" value="ECO:0007669"/>
    <property type="project" value="TreeGrafter"/>
</dbReference>
<comment type="function">
    <text evidence="7">The globular domain of the protein is located near the polypeptide exit tunnel on the outside of the subunit, while an extended beta-hairpin is found that lines the wall of the exit tunnel in the center of the 70S ribosome.</text>
</comment>
<comment type="caution">
    <text evidence="12">The sequence shown here is derived from an EMBL/GenBank/DDBJ whole genome shotgun (WGS) entry which is preliminary data.</text>
</comment>
<dbReference type="AlphaFoldDB" id="A0A7C4VY84"/>
<dbReference type="Gene3D" id="3.90.470.10">
    <property type="entry name" value="Ribosomal protein L22/L17"/>
    <property type="match status" value="1"/>
</dbReference>
<dbReference type="PANTHER" id="PTHR13501">
    <property type="entry name" value="CHLOROPLAST 50S RIBOSOMAL PROTEIN L22-RELATED"/>
    <property type="match status" value="1"/>
</dbReference>
<evidence type="ECO:0000256" key="10">
    <source>
        <dbReference type="RuleBase" id="RU004008"/>
    </source>
</evidence>
<dbReference type="InterPro" id="IPR036394">
    <property type="entry name" value="Ribosomal_uL22_sf"/>
</dbReference>
<dbReference type="SUPFAM" id="SSF54843">
    <property type="entry name" value="Ribosomal protein L22"/>
    <property type="match status" value="1"/>
</dbReference>
<dbReference type="EMBL" id="DTBX01000024">
    <property type="protein sequence ID" value="HGQ54965.1"/>
    <property type="molecule type" value="Genomic_DNA"/>
</dbReference>
<accession>A0A7C4VY84</accession>
<gene>
    <name evidence="7" type="primary">rplV</name>
    <name evidence="12" type="ORF">ENT60_00280</name>
    <name evidence="11" type="ORF">ENU28_00695</name>
</gene>
<dbReference type="EMBL" id="DSZH01000012">
    <property type="protein sequence ID" value="HGU46985.1"/>
    <property type="molecule type" value="Genomic_DNA"/>
</dbReference>
<protein>
    <recommendedName>
        <fullName evidence="6 7">Large ribosomal subunit protein uL22</fullName>
    </recommendedName>
</protein>
<keyword evidence="3 7" id="KW-0694">RNA-binding</keyword>
<reference evidence="12" key="1">
    <citation type="journal article" date="2020" name="mSystems">
        <title>Genome- and Community-Level Interaction Insights into Carbon Utilization and Element Cycling Functions of Hydrothermarchaeota in Hydrothermal Sediment.</title>
        <authorList>
            <person name="Zhou Z."/>
            <person name="Liu Y."/>
            <person name="Xu W."/>
            <person name="Pan J."/>
            <person name="Luo Z.H."/>
            <person name="Li M."/>
        </authorList>
    </citation>
    <scope>NUCLEOTIDE SEQUENCE [LARGE SCALE GENOMIC DNA]</scope>
    <source>
        <strain evidence="12">SpSt-594</strain>
        <strain evidence="11">SpSt-655</strain>
    </source>
</reference>
<proteinExistence type="inferred from homology"/>
<dbReference type="InterPro" id="IPR001063">
    <property type="entry name" value="Ribosomal_uL22"/>
</dbReference>
<dbReference type="GO" id="GO:0019843">
    <property type="term" value="F:rRNA binding"/>
    <property type="evidence" value="ECO:0007669"/>
    <property type="project" value="UniProtKB-UniRule"/>
</dbReference>
<sequence>MEARAISRYQRISVKKANRILELIRGKNAKEALNILYFLPKPKHKVPILKALKSAIANAIYKAGKAKIKEEDLYVKEARVTPGPMLKRWQAGPMGRAMMIRRRSSHIYITVATKEEEIGKEE</sequence>